<accession>A0A9K3Q3Q4</accession>
<feature type="compositionally biased region" description="Basic and acidic residues" evidence="1">
    <location>
        <begin position="392"/>
        <end position="403"/>
    </location>
</feature>
<evidence type="ECO:0000313" key="3">
    <source>
        <dbReference type="Proteomes" id="UP000693970"/>
    </source>
</evidence>
<dbReference type="AlphaFoldDB" id="A0A9K3Q3Q4"/>
<gene>
    <name evidence="2" type="ORF">IV203_027883</name>
</gene>
<name>A0A9K3Q3Q4_9STRA</name>
<feature type="region of interest" description="Disordered" evidence="1">
    <location>
        <begin position="377"/>
        <end position="403"/>
    </location>
</feature>
<reference evidence="2" key="1">
    <citation type="journal article" date="2021" name="Sci. Rep.">
        <title>Diploid genomic architecture of Nitzschia inconspicua, an elite biomass production diatom.</title>
        <authorList>
            <person name="Oliver A."/>
            <person name="Podell S."/>
            <person name="Pinowska A."/>
            <person name="Traller J.C."/>
            <person name="Smith S.R."/>
            <person name="McClure R."/>
            <person name="Beliaev A."/>
            <person name="Bohutskyi P."/>
            <person name="Hill E.A."/>
            <person name="Rabines A."/>
            <person name="Zheng H."/>
            <person name="Allen L.Z."/>
            <person name="Kuo A."/>
            <person name="Grigoriev I.V."/>
            <person name="Allen A.E."/>
            <person name="Hazlebeck D."/>
            <person name="Allen E.E."/>
        </authorList>
    </citation>
    <scope>NUCLEOTIDE SEQUENCE</scope>
    <source>
        <strain evidence="2">Hildebrandi</strain>
    </source>
</reference>
<proteinExistence type="predicted"/>
<evidence type="ECO:0000256" key="1">
    <source>
        <dbReference type="SAM" id="MobiDB-lite"/>
    </source>
</evidence>
<dbReference type="Proteomes" id="UP000693970">
    <property type="component" value="Unassembled WGS sequence"/>
</dbReference>
<comment type="caution">
    <text evidence="2">The sequence shown here is derived from an EMBL/GenBank/DDBJ whole genome shotgun (WGS) entry which is preliminary data.</text>
</comment>
<organism evidence="2 3">
    <name type="scientific">Nitzschia inconspicua</name>
    <dbReference type="NCBI Taxonomy" id="303405"/>
    <lineage>
        <taxon>Eukaryota</taxon>
        <taxon>Sar</taxon>
        <taxon>Stramenopiles</taxon>
        <taxon>Ochrophyta</taxon>
        <taxon>Bacillariophyta</taxon>
        <taxon>Bacillariophyceae</taxon>
        <taxon>Bacillariophycidae</taxon>
        <taxon>Bacillariales</taxon>
        <taxon>Bacillariaceae</taxon>
        <taxon>Nitzschia</taxon>
    </lineage>
</organism>
<reference evidence="2" key="2">
    <citation type="submission" date="2021-04" db="EMBL/GenBank/DDBJ databases">
        <authorList>
            <person name="Podell S."/>
        </authorList>
    </citation>
    <scope>NUCLEOTIDE SEQUENCE</scope>
    <source>
        <strain evidence="2">Hildebrandi</strain>
    </source>
</reference>
<protein>
    <submittedName>
        <fullName evidence="2">Uncharacterized protein</fullName>
    </submittedName>
</protein>
<keyword evidence="3" id="KW-1185">Reference proteome</keyword>
<feature type="compositionally biased region" description="Polar residues" evidence="1">
    <location>
        <begin position="377"/>
        <end position="386"/>
    </location>
</feature>
<dbReference type="EMBL" id="JAGRRH010000005">
    <property type="protein sequence ID" value="KAG7370137.1"/>
    <property type="molecule type" value="Genomic_DNA"/>
</dbReference>
<sequence length="403" mass="45337">MLSHVKISGTTNASVAAAISSTAQCCNIRIRLDFSTWEMFIFVCRERTWERLHVSHACLREDTHSVTIKSTVFIEEGSVCPVNTDFHEVKEALMEVSNDIPRQYGGVDSETICLSESVRMTSWIAYLACEQLFPEPSGDTLQDCNVQVFGEYVTSYMTKKKTDTMCMCDNCGTWHLSPDGFVIPKADTPGPETGTEVFVRPLKSLAEAFQYFRGTNFELCATDHVHEKGKRGTVTLLPPDVLGSNLICHSRLTTFSNQCPWCGKYFKPWKGEKVDLLSDLPDVTVELRRDLVSHERDKKCIFWALRINRCVKNVPVTTEPTIRLSIRKSIVSVLGYGKSKGATESRCITIADCATKEQFLEKIEKIFTEAERFLDSSKTNPGSLDGSSPRLVKGDLQRDVRLR</sequence>
<evidence type="ECO:0000313" key="2">
    <source>
        <dbReference type="EMBL" id="KAG7370137.1"/>
    </source>
</evidence>